<sequence length="810" mass="94221">MKGRVSVIVHSVLFSNFSISTKFKMNRNDEETSVENFVPSLLSLQELAINTILKNIGGYRDLITKKISPPMREVLFKNAKERKKEIGEDQVWAALPYLDPHKTTESFSTKDFLSIFRLQKKCGGFSEACVSMEEFLQYLVEFVPNLQQLGIEDPRTAYPDSERKKFEIIRLQPLATDLLLKMKNLTEVSINDVCINFTEFVRVCRESRNLREYDDWQYPTKIGLTFKKTSNVQPYRGATVRLSNDFLDLIPLNLMKLEIFHWKKVDIQSARSYLLRNLRRLGGTLRTLIIGSLRPEFNITFKHIFDHCHVLETLVLRNSYVTHEDPISSFGQLKRFFWTNMILGNWNGTLALDRIFSAPHLQHVCIRSKIPIDLGDTGSLLSLIRNRLFTPSSRYRWFVCVYSVSLSNFSISTKFKMSRNDEEIDVETECFSTKDFASIDRLMMKSGDFSVASLLKLSMDELLQNLVEFVPNLKQLEIDDSRTNLSKEWFKKLRLQPLSTDLLLKMENLTEVSIKEIDIKFSGFMRVCSESQNLRSIKADHILVDENPINSTRNFLETLPSKFDHQEYDGWPYPTKIEITLMKTSNAKPYRKARVDLSNYFLDQIPLGSTELNIFTWKAVDVQSKRSCLLRNLRRVGGALKTLILGYVMPEFKITFNHIFDHCHVLETLELRDSFVSLDDPIASFGQLKRLHWSTPTSYEVEWNSNIGLDRIFSAPLLEDISILSSTIIDLGDKDSLLIRIRNRMILTKLTKIQIWYYVLRDYPHSDEEEFHELARELRSSGCDVNVSILRQLPNRRIKLQELDDWFQNG</sequence>
<reference evidence="1 2" key="1">
    <citation type="submission" date="2020-04" db="EMBL/GenBank/DDBJ databases">
        <authorList>
            <person name="Alioto T."/>
            <person name="Alioto T."/>
            <person name="Gomez Garrido J."/>
        </authorList>
    </citation>
    <scope>NUCLEOTIDE SEQUENCE [LARGE SCALE GENOMIC DNA]</scope>
</reference>
<organism evidence="1 2">
    <name type="scientific">Cloeon dipterum</name>
    <dbReference type="NCBI Taxonomy" id="197152"/>
    <lineage>
        <taxon>Eukaryota</taxon>
        <taxon>Metazoa</taxon>
        <taxon>Ecdysozoa</taxon>
        <taxon>Arthropoda</taxon>
        <taxon>Hexapoda</taxon>
        <taxon>Insecta</taxon>
        <taxon>Pterygota</taxon>
        <taxon>Palaeoptera</taxon>
        <taxon>Ephemeroptera</taxon>
        <taxon>Pisciforma</taxon>
        <taxon>Baetidae</taxon>
        <taxon>Cloeon</taxon>
    </lineage>
</organism>
<dbReference type="EMBL" id="CADEPI010000308">
    <property type="protein sequence ID" value="CAB3383397.1"/>
    <property type="molecule type" value="Genomic_DNA"/>
</dbReference>
<protein>
    <submittedName>
        <fullName evidence="1">Uncharacterized protein</fullName>
    </submittedName>
</protein>
<gene>
    <name evidence="1" type="ORF">CLODIP_2_CD10460</name>
</gene>
<evidence type="ECO:0000313" key="1">
    <source>
        <dbReference type="EMBL" id="CAB3383397.1"/>
    </source>
</evidence>
<dbReference type="Proteomes" id="UP000494165">
    <property type="component" value="Unassembled WGS sequence"/>
</dbReference>
<keyword evidence="2" id="KW-1185">Reference proteome</keyword>
<evidence type="ECO:0000313" key="2">
    <source>
        <dbReference type="Proteomes" id="UP000494165"/>
    </source>
</evidence>
<name>A0A8S1DRC4_9INSE</name>
<accession>A0A8S1DRC4</accession>
<dbReference type="AlphaFoldDB" id="A0A8S1DRC4"/>
<proteinExistence type="predicted"/>
<comment type="caution">
    <text evidence="1">The sequence shown here is derived from an EMBL/GenBank/DDBJ whole genome shotgun (WGS) entry which is preliminary data.</text>
</comment>